<gene>
    <name evidence="2" type="ORF">Q664_27235</name>
</gene>
<protein>
    <submittedName>
        <fullName evidence="2">Uncharacterized protein</fullName>
    </submittedName>
</protein>
<dbReference type="EMBL" id="JPMI01000201">
    <property type="protein sequence ID" value="KFA90562.1"/>
    <property type="molecule type" value="Genomic_DNA"/>
</dbReference>
<dbReference type="AlphaFoldDB" id="A0A084SQ27"/>
<proteinExistence type="predicted"/>
<feature type="region of interest" description="Disordered" evidence="1">
    <location>
        <begin position="259"/>
        <end position="365"/>
    </location>
</feature>
<dbReference type="Proteomes" id="UP000028547">
    <property type="component" value="Unassembled WGS sequence"/>
</dbReference>
<organism evidence="2 3">
    <name type="scientific">Archangium violaceum Cb vi76</name>
    <dbReference type="NCBI Taxonomy" id="1406225"/>
    <lineage>
        <taxon>Bacteria</taxon>
        <taxon>Pseudomonadati</taxon>
        <taxon>Myxococcota</taxon>
        <taxon>Myxococcia</taxon>
        <taxon>Myxococcales</taxon>
        <taxon>Cystobacterineae</taxon>
        <taxon>Archangiaceae</taxon>
        <taxon>Archangium</taxon>
    </lineage>
</organism>
<accession>A0A084SQ27</accession>
<sequence length="425" mass="45578">MSTSDVSQWEPEQWLRAARGDGASAPLRADFLLFWSAVSAQTLAAMLLWAHTGWGQRQHHQQPPVDATAVNVLSLSVLHRVQALLNEGGLRSLQEIAIHAHIGATRELLGDFPYYDGEIAAEKSCDVCVWQYLGECSTRLPGDEALRWFQLYKPSFSCGKHLDALNQILARLPVPHPQLEESQWDLSSVDVRSNLLKISRLVLPLQVRLLLPVVLLPSLVSAVSPDAPEPGMALTLKPLQQSQDRVAIEVVELSYAVEEPAQLQRPPDRQPPEAPPTPPPGRPLSPPPPGLGEAPIAGRSTPGLTPSGTTGRGPPPVPEGGPNGTGSSRAGTGRGAAPIVDRPSPGGDGRATGPTAGRSQRQATASRMLEVAHDLSVLLQRRGRPCTSGGRVFAVREGGGLFIDGRRPQLADIDAMERALKECKE</sequence>
<reference evidence="2 3" key="1">
    <citation type="submission" date="2014-07" db="EMBL/GenBank/DDBJ databases">
        <title>Draft Genome Sequence of Gephyronic Acid Producer, Cystobacter violaceus Strain Cb vi76.</title>
        <authorList>
            <person name="Stevens D.C."/>
            <person name="Young J."/>
            <person name="Carmichael R."/>
            <person name="Tan J."/>
            <person name="Taylor R.E."/>
        </authorList>
    </citation>
    <scope>NUCLEOTIDE SEQUENCE [LARGE SCALE GENOMIC DNA]</scope>
    <source>
        <strain evidence="2 3">Cb vi76</strain>
    </source>
</reference>
<name>A0A084SQ27_9BACT</name>
<feature type="compositionally biased region" description="Low complexity" evidence="1">
    <location>
        <begin position="325"/>
        <end position="337"/>
    </location>
</feature>
<evidence type="ECO:0000313" key="2">
    <source>
        <dbReference type="EMBL" id="KFA90562.1"/>
    </source>
</evidence>
<evidence type="ECO:0000256" key="1">
    <source>
        <dbReference type="SAM" id="MobiDB-lite"/>
    </source>
</evidence>
<feature type="compositionally biased region" description="Pro residues" evidence="1">
    <location>
        <begin position="272"/>
        <end position="290"/>
    </location>
</feature>
<comment type="caution">
    <text evidence="2">The sequence shown here is derived from an EMBL/GenBank/DDBJ whole genome shotgun (WGS) entry which is preliminary data.</text>
</comment>
<evidence type="ECO:0000313" key="3">
    <source>
        <dbReference type="Proteomes" id="UP000028547"/>
    </source>
</evidence>